<proteinExistence type="predicted"/>
<evidence type="ECO:0000256" key="1">
    <source>
        <dbReference type="SAM" id="MobiDB-lite"/>
    </source>
</evidence>
<reference evidence="2" key="2">
    <citation type="submission" date="2020-09" db="EMBL/GenBank/DDBJ databases">
        <authorList>
            <person name="Sun Q."/>
            <person name="Ohkuma M."/>
        </authorList>
    </citation>
    <scope>NUCLEOTIDE SEQUENCE</scope>
    <source>
        <strain evidence="2">JCM 15759</strain>
    </source>
</reference>
<sequence>MTVAIGEYQTDTDNKKLYDSKFNDSNAQSTSSGNGGEEFVSCNISCGPTCLITADRTCGNRRN</sequence>
<name>A0A830FRP3_HALAR</name>
<evidence type="ECO:0000313" key="3">
    <source>
        <dbReference type="Proteomes" id="UP000656367"/>
    </source>
</evidence>
<comment type="caution">
    <text evidence="2">The sequence shown here is derived from an EMBL/GenBank/DDBJ whole genome shotgun (WGS) entry which is preliminary data.</text>
</comment>
<organism evidence="2 3">
    <name type="scientific">Haloarcula argentinensis</name>
    <dbReference type="NCBI Taxonomy" id="43776"/>
    <lineage>
        <taxon>Archaea</taxon>
        <taxon>Methanobacteriati</taxon>
        <taxon>Methanobacteriota</taxon>
        <taxon>Stenosarchaea group</taxon>
        <taxon>Halobacteria</taxon>
        <taxon>Halobacteriales</taxon>
        <taxon>Haloarculaceae</taxon>
        <taxon>Haloarcula</taxon>
    </lineage>
</organism>
<accession>A0A830FRP3</accession>
<dbReference type="AlphaFoldDB" id="A0A830FRP3"/>
<gene>
    <name evidence="2" type="ORF">GCM10009006_36020</name>
</gene>
<dbReference type="EMBL" id="BMON01000007">
    <property type="protein sequence ID" value="GGM51634.1"/>
    <property type="molecule type" value="Genomic_DNA"/>
</dbReference>
<evidence type="ECO:0000313" key="2">
    <source>
        <dbReference type="EMBL" id="GGM51634.1"/>
    </source>
</evidence>
<dbReference type="Proteomes" id="UP000656367">
    <property type="component" value="Unassembled WGS sequence"/>
</dbReference>
<reference evidence="2" key="1">
    <citation type="journal article" date="2014" name="Int. J. Syst. Evol. Microbiol.">
        <title>Complete genome sequence of Corynebacterium casei LMG S-19264T (=DSM 44701T), isolated from a smear-ripened cheese.</title>
        <authorList>
            <consortium name="US DOE Joint Genome Institute (JGI-PGF)"/>
            <person name="Walter F."/>
            <person name="Albersmeier A."/>
            <person name="Kalinowski J."/>
            <person name="Ruckert C."/>
        </authorList>
    </citation>
    <scope>NUCLEOTIDE SEQUENCE</scope>
    <source>
        <strain evidence="2">JCM 15759</strain>
    </source>
</reference>
<feature type="compositionally biased region" description="Polar residues" evidence="1">
    <location>
        <begin position="23"/>
        <end position="32"/>
    </location>
</feature>
<protein>
    <submittedName>
        <fullName evidence="2">Uncharacterized protein</fullName>
    </submittedName>
</protein>
<feature type="region of interest" description="Disordered" evidence="1">
    <location>
        <begin position="15"/>
        <end position="36"/>
    </location>
</feature>